<dbReference type="Gene3D" id="3.30.1390.10">
    <property type="match status" value="2"/>
</dbReference>
<accession>A0A8J3ZKZ4</accession>
<dbReference type="InterPro" id="IPR013823">
    <property type="entry name" value="Ribosomal_bL12_C"/>
</dbReference>
<evidence type="ECO:0000313" key="4">
    <source>
        <dbReference type="Proteomes" id="UP000635606"/>
    </source>
</evidence>
<name>A0A8J3ZKZ4_9ACTN</name>
<keyword evidence="4" id="KW-1185">Reference proteome</keyword>
<reference evidence="3" key="1">
    <citation type="submission" date="2021-01" db="EMBL/GenBank/DDBJ databases">
        <title>Whole genome shotgun sequence of Virgisporangium ochraceum NBRC 16418.</title>
        <authorList>
            <person name="Komaki H."/>
            <person name="Tamura T."/>
        </authorList>
    </citation>
    <scope>NUCLEOTIDE SEQUENCE</scope>
    <source>
        <strain evidence="3">NBRC 16418</strain>
    </source>
</reference>
<proteinExistence type="predicted"/>
<dbReference type="AlphaFoldDB" id="A0A8J3ZKZ4"/>
<dbReference type="GO" id="GO:0003735">
    <property type="term" value="F:structural constituent of ribosome"/>
    <property type="evidence" value="ECO:0007669"/>
    <property type="project" value="InterPro"/>
</dbReference>
<dbReference type="InterPro" id="IPR014719">
    <property type="entry name" value="Ribosomal_bL12_C/ClpS-like"/>
</dbReference>
<protein>
    <recommendedName>
        <fullName evidence="2">Large ribosomal subunit protein bL12 C-terminal domain-containing protein</fullName>
    </recommendedName>
</protein>
<dbReference type="Pfam" id="PF00542">
    <property type="entry name" value="Ribosomal_L12"/>
    <property type="match status" value="1"/>
</dbReference>
<dbReference type="EMBL" id="BOPH01000007">
    <property type="protein sequence ID" value="GIJ65671.1"/>
    <property type="molecule type" value="Genomic_DNA"/>
</dbReference>
<feature type="domain" description="Large ribosomal subunit protein bL12 C-terminal" evidence="2">
    <location>
        <begin position="73"/>
        <end position="101"/>
    </location>
</feature>
<dbReference type="GO" id="GO:0006412">
    <property type="term" value="P:translation"/>
    <property type="evidence" value="ECO:0007669"/>
    <property type="project" value="InterPro"/>
</dbReference>
<dbReference type="SUPFAM" id="SSF54736">
    <property type="entry name" value="ClpS-like"/>
    <property type="match status" value="1"/>
</dbReference>
<comment type="caution">
    <text evidence="3">The sequence shown here is derived from an EMBL/GenBank/DDBJ whole genome shotgun (WGS) entry which is preliminary data.</text>
</comment>
<organism evidence="3 4">
    <name type="scientific">Virgisporangium ochraceum</name>
    <dbReference type="NCBI Taxonomy" id="65505"/>
    <lineage>
        <taxon>Bacteria</taxon>
        <taxon>Bacillati</taxon>
        <taxon>Actinomycetota</taxon>
        <taxon>Actinomycetes</taxon>
        <taxon>Micromonosporales</taxon>
        <taxon>Micromonosporaceae</taxon>
        <taxon>Virgisporangium</taxon>
    </lineage>
</organism>
<evidence type="ECO:0000259" key="2">
    <source>
        <dbReference type="Pfam" id="PF00542"/>
    </source>
</evidence>
<keyword evidence="1" id="KW-0812">Transmembrane</keyword>
<dbReference type="Proteomes" id="UP000635606">
    <property type="component" value="Unassembled WGS sequence"/>
</dbReference>
<evidence type="ECO:0000313" key="3">
    <source>
        <dbReference type="EMBL" id="GIJ65671.1"/>
    </source>
</evidence>
<keyword evidence="1" id="KW-0472">Membrane</keyword>
<gene>
    <name evidence="3" type="ORF">Voc01_005880</name>
</gene>
<keyword evidence="1" id="KW-1133">Transmembrane helix</keyword>
<evidence type="ECO:0000256" key="1">
    <source>
        <dbReference type="SAM" id="Phobius"/>
    </source>
</evidence>
<sequence length="160" mass="18416">MSGMFFKVLLIVILVLIALVMVRMMLLRRERGRELFVTEATGRALPRVETTKPRTGIDSSPLELEVIRLLEQRKKIQAVKVVRDHTKLGLKEAKDLVEEVERTGRLRLPPLPPVPHLDEVDVMDRARELKRDGKAIEAIKLIRQHSKLGLKEAKDLYDRL</sequence>
<feature type="transmembrane region" description="Helical" evidence="1">
    <location>
        <begin position="6"/>
        <end position="26"/>
    </location>
</feature>